<dbReference type="GeneID" id="70137706"/>
<keyword evidence="3" id="KW-1185">Reference proteome</keyword>
<dbReference type="AlphaFoldDB" id="A0A9P8UL32"/>
<dbReference type="RefSeq" id="XP_045958790.1">
    <property type="nucleotide sequence ID" value="XM_046108815.1"/>
</dbReference>
<sequence length="293" mass="33907">MEIQRIRTLWGVAPGEDLKEWKKLFPVLKQVGYDGIEVDVTGVDHMILPALRALADEHDFVITVLIHTAWPSYVGPRPSGLTPDDHLQYYRKYLQLAKILRPIKVNAQSGSDILTPDQSVEFYQKTFAVDEELGFSGRVCHETHRNRSMFNPQVADYILQRVPNLRITTDISHWVVVSERLLDGPEDNEILERVLPHVEHIHARMGTTQASQCPEPTNPVFKDERKFFEGWWLRILEWRLMNEDLRPITFVPEYGPFPYHPINSKKTHGEVADDEATRLYDLFSGFVTKHKAV</sequence>
<gene>
    <name evidence="2" type="ORF">BKA67DRAFT_677050</name>
</gene>
<dbReference type="SUPFAM" id="SSF51658">
    <property type="entry name" value="Xylose isomerase-like"/>
    <property type="match status" value="1"/>
</dbReference>
<protein>
    <recommendedName>
        <fullName evidence="1">Xylose isomerase-like TIM barrel domain-containing protein</fullName>
    </recommendedName>
</protein>
<dbReference type="Pfam" id="PF01261">
    <property type="entry name" value="AP_endonuc_2"/>
    <property type="match status" value="1"/>
</dbReference>
<proteinExistence type="predicted"/>
<organism evidence="2 3">
    <name type="scientific">Truncatella angustata</name>
    <dbReference type="NCBI Taxonomy" id="152316"/>
    <lineage>
        <taxon>Eukaryota</taxon>
        <taxon>Fungi</taxon>
        <taxon>Dikarya</taxon>
        <taxon>Ascomycota</taxon>
        <taxon>Pezizomycotina</taxon>
        <taxon>Sordariomycetes</taxon>
        <taxon>Xylariomycetidae</taxon>
        <taxon>Amphisphaeriales</taxon>
        <taxon>Sporocadaceae</taxon>
        <taxon>Truncatella</taxon>
    </lineage>
</organism>
<evidence type="ECO:0000313" key="3">
    <source>
        <dbReference type="Proteomes" id="UP000758603"/>
    </source>
</evidence>
<name>A0A9P8UL32_9PEZI</name>
<dbReference type="EMBL" id="JAGPXC010000004">
    <property type="protein sequence ID" value="KAH6654520.1"/>
    <property type="molecule type" value="Genomic_DNA"/>
</dbReference>
<feature type="domain" description="Xylose isomerase-like TIM barrel" evidence="1">
    <location>
        <begin position="27"/>
        <end position="204"/>
    </location>
</feature>
<accession>A0A9P8UL32</accession>
<dbReference type="InterPro" id="IPR013022">
    <property type="entry name" value="Xyl_isomerase-like_TIM-brl"/>
</dbReference>
<dbReference type="OrthoDB" id="9971575at2759"/>
<evidence type="ECO:0000259" key="1">
    <source>
        <dbReference type="Pfam" id="PF01261"/>
    </source>
</evidence>
<reference evidence="2" key="1">
    <citation type="journal article" date="2021" name="Nat. Commun.">
        <title>Genetic determinants of endophytism in the Arabidopsis root mycobiome.</title>
        <authorList>
            <person name="Mesny F."/>
            <person name="Miyauchi S."/>
            <person name="Thiergart T."/>
            <person name="Pickel B."/>
            <person name="Atanasova L."/>
            <person name="Karlsson M."/>
            <person name="Huettel B."/>
            <person name="Barry K.W."/>
            <person name="Haridas S."/>
            <person name="Chen C."/>
            <person name="Bauer D."/>
            <person name="Andreopoulos W."/>
            <person name="Pangilinan J."/>
            <person name="LaButti K."/>
            <person name="Riley R."/>
            <person name="Lipzen A."/>
            <person name="Clum A."/>
            <person name="Drula E."/>
            <person name="Henrissat B."/>
            <person name="Kohler A."/>
            <person name="Grigoriev I.V."/>
            <person name="Martin F.M."/>
            <person name="Hacquard S."/>
        </authorList>
    </citation>
    <scope>NUCLEOTIDE SEQUENCE</scope>
    <source>
        <strain evidence="2">MPI-SDFR-AT-0073</strain>
    </source>
</reference>
<dbReference type="Gene3D" id="3.20.20.150">
    <property type="entry name" value="Divalent-metal-dependent TIM barrel enzymes"/>
    <property type="match status" value="1"/>
</dbReference>
<dbReference type="InterPro" id="IPR036237">
    <property type="entry name" value="Xyl_isomerase-like_sf"/>
</dbReference>
<evidence type="ECO:0000313" key="2">
    <source>
        <dbReference type="EMBL" id="KAH6654520.1"/>
    </source>
</evidence>
<comment type="caution">
    <text evidence="2">The sequence shown here is derived from an EMBL/GenBank/DDBJ whole genome shotgun (WGS) entry which is preliminary data.</text>
</comment>
<dbReference type="Proteomes" id="UP000758603">
    <property type="component" value="Unassembled WGS sequence"/>
</dbReference>